<gene>
    <name evidence="2" type="ORF">FOZ61_006626</name>
</gene>
<feature type="signal peptide" evidence="1">
    <location>
        <begin position="1"/>
        <end position="31"/>
    </location>
</feature>
<organism evidence="2 3">
    <name type="scientific">Perkinsus olseni</name>
    <name type="common">Perkinsus atlanticus</name>
    <dbReference type="NCBI Taxonomy" id="32597"/>
    <lineage>
        <taxon>Eukaryota</taxon>
        <taxon>Sar</taxon>
        <taxon>Alveolata</taxon>
        <taxon>Perkinsozoa</taxon>
        <taxon>Perkinsea</taxon>
        <taxon>Perkinsida</taxon>
        <taxon>Perkinsidae</taxon>
        <taxon>Perkinsus</taxon>
    </lineage>
</organism>
<proteinExistence type="predicted"/>
<dbReference type="OrthoDB" id="10333811at2759"/>
<evidence type="ECO:0000256" key="1">
    <source>
        <dbReference type="SAM" id="SignalP"/>
    </source>
</evidence>
<dbReference type="EMBL" id="JABAHT010000383">
    <property type="protein sequence ID" value="KAF4656868.1"/>
    <property type="molecule type" value="Genomic_DNA"/>
</dbReference>
<evidence type="ECO:0000313" key="3">
    <source>
        <dbReference type="Proteomes" id="UP000570595"/>
    </source>
</evidence>
<keyword evidence="1" id="KW-0732">Signal</keyword>
<comment type="caution">
    <text evidence="2">The sequence shown here is derived from an EMBL/GenBank/DDBJ whole genome shotgun (WGS) entry which is preliminary data.</text>
</comment>
<evidence type="ECO:0000313" key="2">
    <source>
        <dbReference type="EMBL" id="KAF4656868.1"/>
    </source>
</evidence>
<accession>A0A7J6LC90</accession>
<dbReference type="AlphaFoldDB" id="A0A7J6LC90"/>
<evidence type="ECO:0008006" key="4">
    <source>
        <dbReference type="Google" id="ProtNLM"/>
    </source>
</evidence>
<reference evidence="2 3" key="1">
    <citation type="submission" date="2020-04" db="EMBL/GenBank/DDBJ databases">
        <title>Perkinsus olseni comparative genomics.</title>
        <authorList>
            <person name="Bogema D.R."/>
        </authorList>
    </citation>
    <scope>NUCLEOTIDE SEQUENCE [LARGE SCALE GENOMIC DNA]</scope>
    <source>
        <strain evidence="2">ATCC PRA-179</strain>
    </source>
</reference>
<feature type="chain" id="PRO_5029596676" description="Protein arginine methyltransferase 10" evidence="1">
    <location>
        <begin position="32"/>
        <end position="470"/>
    </location>
</feature>
<protein>
    <recommendedName>
        <fullName evidence="4">Protein arginine methyltransferase 10</fullName>
    </recommendedName>
</protein>
<sequence length="470" mass="51306">MTSATKLRSSNLRSNWLRRSFLFAFITQVVTVISVDDTADYPRGCRGGPVTVVGVDYTSMVIPEGSCAYTMKGHDADGTYRESVGVLLESNAPEERGTLKLELKILGDSERFDTPTISVETSGQVALVTENDGVEFIWSTFSDDLNYRSDQDGYVRDERRFSISALIPDDGITFTSRSYSVAGVANSNGMNLYGSREDIGAGPLPFSVWQKVSFSRVIGATKLRSGNLRSHWLRRSFLFAFITQVVTVISVDDTADYPRGCRGGPVTVDGVDYTSMVLPEGSCAYTMRGYDADGTYRESVGVELVSNAPGQIAKMRLQMNVRGNPGSFDTPNISVETTDAVHLENEVDGVTFRWFSEPGFRTFSPSDDGYIRVFIGTNFFASTPRGRAFTGRYSIAGAVNSDGMNLYAAQEGDAVSTMGLSVVQKVSFSRVIGGWRFHLGYRAVGNYTSAQGTLESYNASVDVVKGFLYG</sequence>
<name>A0A7J6LC90_PEROL</name>
<dbReference type="Proteomes" id="UP000570595">
    <property type="component" value="Unassembled WGS sequence"/>
</dbReference>